<dbReference type="InterPro" id="IPR025159">
    <property type="entry name" value="AbiEi_N"/>
</dbReference>
<dbReference type="Pfam" id="PF13338">
    <property type="entry name" value="AbiEi_4"/>
    <property type="match status" value="1"/>
</dbReference>
<name>D5UW89_TSUPD</name>
<dbReference type="AlphaFoldDB" id="D5UW89"/>
<dbReference type="SUPFAM" id="SSF52980">
    <property type="entry name" value="Restriction endonuclease-like"/>
    <property type="match status" value="1"/>
</dbReference>
<dbReference type="InterPro" id="IPR011335">
    <property type="entry name" value="Restrct_endonuc-II-like"/>
</dbReference>
<feature type="domain" description="AbiEi antitoxin N-terminal" evidence="1">
    <location>
        <begin position="8"/>
        <end position="45"/>
    </location>
</feature>
<gene>
    <name evidence="3" type="ordered locus">Tpau_3303</name>
</gene>
<dbReference type="Proteomes" id="UP000001213">
    <property type="component" value="Chromosome"/>
</dbReference>
<protein>
    <recommendedName>
        <fullName evidence="5">DUF559 domain-containing protein</fullName>
    </recommendedName>
</protein>
<feature type="domain" description="Restriction endonuclease type II-like" evidence="2">
    <location>
        <begin position="191"/>
        <end position="278"/>
    </location>
</feature>
<evidence type="ECO:0000313" key="3">
    <source>
        <dbReference type="EMBL" id="ADG79888.1"/>
    </source>
</evidence>
<dbReference type="KEGG" id="tpr:Tpau_3303"/>
<dbReference type="RefSeq" id="WP_013127888.1">
    <property type="nucleotide sequence ID" value="NC_014158.1"/>
</dbReference>
<evidence type="ECO:0000259" key="1">
    <source>
        <dbReference type="Pfam" id="PF13338"/>
    </source>
</evidence>
<dbReference type="STRING" id="521096.Tpau_3303"/>
<evidence type="ECO:0008006" key="5">
    <source>
        <dbReference type="Google" id="ProtNLM"/>
    </source>
</evidence>
<sequence>MHRLSTEQDGILSTADLRACGLDARAVRRRLDAGTLIRLHRGVYTPTGHRLTEHSRLRAGMLVAAGIADRSSAAFWHGLRRDLPPFLEATVPRNHRVPASNPFTMHPRRRRLDGADIVSIRGLLTTSVALTVLELADVHTLDDALRTRRTTLAELATTAGRYRHCHGLAAGRTLLASANGDTHSEAERRFRALLRAAGISGWHQQHRFERWWIDVAFPGRRIAIEIDGWAYHRSHERFANDAEKHTRLALAGWTLLRFTWQQITEQPAEVVRTLARALN</sequence>
<dbReference type="InterPro" id="IPR049468">
    <property type="entry name" value="Restrct_endonuc-II-like_dom"/>
</dbReference>
<dbReference type="eggNOG" id="COG5340">
    <property type="taxonomic scope" value="Bacteria"/>
</dbReference>
<keyword evidence="4" id="KW-1185">Reference proteome</keyword>
<accession>D5UW89</accession>
<dbReference type="Gene3D" id="3.40.960.10">
    <property type="entry name" value="VSR Endonuclease"/>
    <property type="match status" value="1"/>
</dbReference>
<reference evidence="4" key="1">
    <citation type="submission" date="2010-03" db="EMBL/GenBank/DDBJ databases">
        <title>The complete chromosome of Tsukamurella paurometabola DSM 20162.</title>
        <authorList>
            <consortium name="US DOE Joint Genome Institute (JGI-PGF)"/>
            <person name="Lucas S."/>
            <person name="Copeland A."/>
            <person name="Lapidus A."/>
            <person name="Glavina del Rio T."/>
            <person name="Dalin E."/>
            <person name="Tice H."/>
            <person name="Bruce D."/>
            <person name="Goodwin L."/>
            <person name="Pitluck S."/>
            <person name="Kyrpides N."/>
            <person name="Mavromatis K."/>
            <person name="Ivanova N."/>
            <person name="Mikhailova N."/>
            <person name="Munk A.C."/>
            <person name="Brettin T."/>
            <person name="Detter J.C."/>
            <person name="Tapia R."/>
            <person name="Han C."/>
            <person name="Larimer F."/>
            <person name="Land M."/>
            <person name="Hauser L."/>
            <person name="Markowitz V."/>
            <person name="Cheng J.-F."/>
            <person name="Hugenholtz P."/>
            <person name="Woyke T."/>
            <person name="Wu D."/>
            <person name="Jando M."/>
            <person name="Brambilla E."/>
            <person name="Klenk H.-P."/>
            <person name="Eisen J.A."/>
        </authorList>
    </citation>
    <scope>NUCLEOTIDE SEQUENCE [LARGE SCALE GENOMIC DNA]</scope>
    <source>
        <strain evidence="4">ATCC 8368 / DSM 20162 / CCUG 35730 / CIP 100753 / JCM 10117 / KCTC 9821 / NBRC 16120 / NCIMB 702349 / NCTC 13040</strain>
    </source>
</reference>
<evidence type="ECO:0000259" key="2">
    <source>
        <dbReference type="Pfam" id="PF18741"/>
    </source>
</evidence>
<dbReference type="Pfam" id="PF18741">
    <property type="entry name" value="MTES_1575"/>
    <property type="match status" value="1"/>
</dbReference>
<organism evidence="3 4">
    <name type="scientific">Tsukamurella paurometabola (strain ATCC 8368 / DSM 20162 / CCUG 35730 / CIP 100753 / JCM 10117 / KCTC 9821 / NBRC 16120 / NCIMB 702349 / NCTC 13040)</name>
    <name type="common">Corynebacterium paurometabolum</name>
    <dbReference type="NCBI Taxonomy" id="521096"/>
    <lineage>
        <taxon>Bacteria</taxon>
        <taxon>Bacillati</taxon>
        <taxon>Actinomycetota</taxon>
        <taxon>Actinomycetes</taxon>
        <taxon>Mycobacteriales</taxon>
        <taxon>Tsukamurellaceae</taxon>
        <taxon>Tsukamurella</taxon>
    </lineage>
</organism>
<evidence type="ECO:0000313" key="4">
    <source>
        <dbReference type="Proteomes" id="UP000001213"/>
    </source>
</evidence>
<proteinExistence type="predicted"/>
<dbReference type="eggNOG" id="COG2852">
    <property type="taxonomic scope" value="Bacteria"/>
</dbReference>
<reference evidence="3 4" key="2">
    <citation type="journal article" date="2011" name="Stand. Genomic Sci.">
        <title>Complete genome sequence of Tsukamurella paurometabola type strain (no. 33).</title>
        <authorList>
            <person name="Munk A.C."/>
            <person name="Lapidus A."/>
            <person name="Lucas S."/>
            <person name="Nolan M."/>
            <person name="Tice H."/>
            <person name="Cheng J.F."/>
            <person name="Del Rio T.G."/>
            <person name="Goodwin L."/>
            <person name="Pitluck S."/>
            <person name="Liolios K."/>
            <person name="Huntemann M."/>
            <person name="Ivanova N."/>
            <person name="Mavromatis K."/>
            <person name="Mikhailova N."/>
            <person name="Pati A."/>
            <person name="Chen A."/>
            <person name="Palaniappan K."/>
            <person name="Tapia R."/>
            <person name="Han C."/>
            <person name="Land M."/>
            <person name="Hauser L."/>
            <person name="Chang Y.J."/>
            <person name="Jeffries C.D."/>
            <person name="Brettin T."/>
            <person name="Yasawong M."/>
            <person name="Brambilla E.M."/>
            <person name="Rohde M."/>
            <person name="Sikorski J."/>
            <person name="Goker M."/>
            <person name="Detter J.C."/>
            <person name="Woyke T."/>
            <person name="Bristow J."/>
            <person name="Eisen J.A."/>
            <person name="Markowitz V."/>
            <person name="Hugenholtz P."/>
            <person name="Kyrpides N.C."/>
            <person name="Klenk H.P."/>
        </authorList>
    </citation>
    <scope>NUCLEOTIDE SEQUENCE [LARGE SCALE GENOMIC DNA]</scope>
    <source>
        <strain evidence="4">ATCC 8368 / DSM 20162 / CCUG 35730 / CIP 100753 / JCM 10117 / KCTC 9821 / NBRC 16120 / NCIMB 702349 / NCTC 13040</strain>
    </source>
</reference>
<dbReference type="HOGENOM" id="CLU_052626_3_2_11"/>
<dbReference type="EMBL" id="CP001966">
    <property type="protein sequence ID" value="ADG79888.1"/>
    <property type="molecule type" value="Genomic_DNA"/>
</dbReference>